<sequence>MTHHTNGQKPMEIRLSIVPAHGEESMVLRLFDALRGGLDLDSLGLSSKVRKDYGELL</sequence>
<dbReference type="AlphaFoldDB" id="X1I7U4"/>
<name>X1I7U4_9ZZZZ</name>
<dbReference type="EMBL" id="BARU01031942">
    <property type="protein sequence ID" value="GAH65360.1"/>
    <property type="molecule type" value="Genomic_DNA"/>
</dbReference>
<protein>
    <submittedName>
        <fullName evidence="1">Uncharacterized protein</fullName>
    </submittedName>
</protein>
<reference evidence="1" key="1">
    <citation type="journal article" date="2014" name="Front. Microbiol.">
        <title>High frequency of phylogenetically diverse reductive dehalogenase-homologous genes in deep subseafloor sedimentary metagenomes.</title>
        <authorList>
            <person name="Kawai M."/>
            <person name="Futagami T."/>
            <person name="Toyoda A."/>
            <person name="Takaki Y."/>
            <person name="Nishi S."/>
            <person name="Hori S."/>
            <person name="Arai W."/>
            <person name="Tsubouchi T."/>
            <person name="Morono Y."/>
            <person name="Uchiyama I."/>
            <person name="Ito T."/>
            <person name="Fujiyama A."/>
            <person name="Inagaki F."/>
            <person name="Takami H."/>
        </authorList>
    </citation>
    <scope>NUCLEOTIDE SEQUENCE</scope>
    <source>
        <strain evidence="1">Expedition CK06-06</strain>
    </source>
</reference>
<feature type="non-terminal residue" evidence="1">
    <location>
        <position position="57"/>
    </location>
</feature>
<accession>X1I7U4</accession>
<comment type="caution">
    <text evidence="1">The sequence shown here is derived from an EMBL/GenBank/DDBJ whole genome shotgun (WGS) entry which is preliminary data.</text>
</comment>
<evidence type="ECO:0000313" key="1">
    <source>
        <dbReference type="EMBL" id="GAH65360.1"/>
    </source>
</evidence>
<organism evidence="1">
    <name type="scientific">marine sediment metagenome</name>
    <dbReference type="NCBI Taxonomy" id="412755"/>
    <lineage>
        <taxon>unclassified sequences</taxon>
        <taxon>metagenomes</taxon>
        <taxon>ecological metagenomes</taxon>
    </lineage>
</organism>
<proteinExistence type="predicted"/>
<gene>
    <name evidence="1" type="ORF">S03H2_50447</name>
</gene>